<gene>
    <name evidence="2" type="ORF">CK203_110717</name>
</gene>
<reference evidence="2 3" key="1">
    <citation type="journal article" date="2018" name="PLoS Genet.">
        <title>Population sequencing reveals clonal diversity and ancestral inbreeding in the grapevine cultivar Chardonnay.</title>
        <authorList>
            <person name="Roach M.J."/>
            <person name="Johnson D.L."/>
            <person name="Bohlmann J."/>
            <person name="van Vuuren H.J."/>
            <person name="Jones S.J."/>
            <person name="Pretorius I.S."/>
            <person name="Schmidt S.A."/>
            <person name="Borneman A.R."/>
        </authorList>
    </citation>
    <scope>NUCLEOTIDE SEQUENCE [LARGE SCALE GENOMIC DNA]</scope>
    <source>
        <strain evidence="3">cv. Chardonnay</strain>
        <tissue evidence="2">Leaf</tissue>
    </source>
</reference>
<accession>A0A438CDY6</accession>
<name>A0A438CDY6_VITVI</name>
<proteinExistence type="predicted"/>
<protein>
    <submittedName>
        <fullName evidence="2">Uncharacterized protein</fullName>
    </submittedName>
</protein>
<feature type="region of interest" description="Disordered" evidence="1">
    <location>
        <begin position="39"/>
        <end position="79"/>
    </location>
</feature>
<feature type="compositionally biased region" description="Pro residues" evidence="1">
    <location>
        <begin position="250"/>
        <end position="261"/>
    </location>
</feature>
<evidence type="ECO:0000313" key="2">
    <source>
        <dbReference type="EMBL" id="RVW21417.1"/>
    </source>
</evidence>
<dbReference type="Proteomes" id="UP000288805">
    <property type="component" value="Unassembled WGS sequence"/>
</dbReference>
<dbReference type="AlphaFoldDB" id="A0A438CDY6"/>
<evidence type="ECO:0000256" key="1">
    <source>
        <dbReference type="SAM" id="MobiDB-lite"/>
    </source>
</evidence>
<dbReference type="EMBL" id="QGNW01002294">
    <property type="protein sequence ID" value="RVW21417.1"/>
    <property type="molecule type" value="Genomic_DNA"/>
</dbReference>
<evidence type="ECO:0000313" key="3">
    <source>
        <dbReference type="Proteomes" id="UP000288805"/>
    </source>
</evidence>
<sequence>MRAPLDAPPHLLDSAPQRKYHTRRAACHACGPYSVLARSLPTKKAKTSEPGESSRVARDSQSQPPPTRHPILTSSPIEGNSDCRARAFHDEAYFDHHVLRQQPELGDSYRLLERLLLVYDYSWRPDTRLDSFYIDGRQGILGARQIAEAFHIPYAPADPVAFRWWAPLYEWDMVSILSRGTSSDPHSKTRRHCREIFSLDQWNHVLYHQHSPELPEPREVPPHPLPSIFAPSTSAPSEPVPEAASSDTPPTVPPTPEPPITIPGAEYCDLLASFQTLTTTQTAIMKWMDHL</sequence>
<comment type="caution">
    <text evidence="2">The sequence shown here is derived from an EMBL/GenBank/DDBJ whole genome shotgun (WGS) entry which is preliminary data.</text>
</comment>
<feature type="region of interest" description="Disordered" evidence="1">
    <location>
        <begin position="213"/>
        <end position="261"/>
    </location>
</feature>
<organism evidence="2 3">
    <name type="scientific">Vitis vinifera</name>
    <name type="common">Grape</name>
    <dbReference type="NCBI Taxonomy" id="29760"/>
    <lineage>
        <taxon>Eukaryota</taxon>
        <taxon>Viridiplantae</taxon>
        <taxon>Streptophyta</taxon>
        <taxon>Embryophyta</taxon>
        <taxon>Tracheophyta</taxon>
        <taxon>Spermatophyta</taxon>
        <taxon>Magnoliopsida</taxon>
        <taxon>eudicotyledons</taxon>
        <taxon>Gunneridae</taxon>
        <taxon>Pentapetalae</taxon>
        <taxon>rosids</taxon>
        <taxon>Vitales</taxon>
        <taxon>Vitaceae</taxon>
        <taxon>Viteae</taxon>
        <taxon>Vitis</taxon>
    </lineage>
</organism>